<evidence type="ECO:0000313" key="2">
    <source>
        <dbReference type="EMBL" id="CBH08932.1"/>
    </source>
</evidence>
<dbReference type="AlphaFoldDB" id="C9ZIE0"/>
<dbReference type="KEGG" id="tbg:TbgDal_I1165"/>
<feature type="region of interest" description="Disordered" evidence="1">
    <location>
        <begin position="17"/>
        <end position="42"/>
    </location>
</feature>
<proteinExistence type="predicted"/>
<dbReference type="EMBL" id="FN554964">
    <property type="protein sequence ID" value="CBH08932.1"/>
    <property type="molecule type" value="Genomic_DNA"/>
</dbReference>
<gene>
    <name evidence="2" type="ORF">TbgDal_I1165</name>
</gene>
<name>C9ZIE0_TRYB9</name>
<dbReference type="Proteomes" id="UP000002316">
    <property type="component" value="Chromosome 1"/>
</dbReference>
<organism evidence="2 3">
    <name type="scientific">Trypanosoma brucei gambiense (strain MHOM/CI/86/DAL972)</name>
    <dbReference type="NCBI Taxonomy" id="679716"/>
    <lineage>
        <taxon>Eukaryota</taxon>
        <taxon>Discoba</taxon>
        <taxon>Euglenozoa</taxon>
        <taxon>Kinetoplastea</taxon>
        <taxon>Metakinetoplastina</taxon>
        <taxon>Trypanosomatida</taxon>
        <taxon>Trypanosomatidae</taxon>
        <taxon>Trypanosoma</taxon>
    </lineage>
</organism>
<reference evidence="3" key="1">
    <citation type="journal article" date="2010" name="PLoS Negl. Trop. Dis.">
        <title>The genome sequence of Trypanosoma brucei gambiense, causative agent of chronic human african trypanosomiasis.</title>
        <authorList>
            <person name="Jackson A.P."/>
            <person name="Sanders M."/>
            <person name="Berry A."/>
            <person name="McQuillan J."/>
            <person name="Aslett M.A."/>
            <person name="Quail M.A."/>
            <person name="Chukualim B."/>
            <person name="Capewell P."/>
            <person name="MacLeod A."/>
            <person name="Melville S.E."/>
            <person name="Gibson W."/>
            <person name="Barry J.D."/>
            <person name="Berriman M."/>
            <person name="Hertz-Fowler C."/>
        </authorList>
    </citation>
    <scope>NUCLEOTIDE SEQUENCE [LARGE SCALE GENOMIC DNA]</scope>
    <source>
        <strain evidence="3">MHOM/CI/86/DAL972</strain>
    </source>
</reference>
<protein>
    <submittedName>
        <fullName evidence="2">Uncharacterized protein</fullName>
    </submittedName>
</protein>
<dbReference type="GeneID" id="23858164"/>
<sequence length="42" mass="4538">MRGFVVIIIVGVTCEQRPHATTGPSPFLVSGKGRSQEGKRLK</sequence>
<accession>C9ZIE0</accession>
<evidence type="ECO:0000313" key="3">
    <source>
        <dbReference type="Proteomes" id="UP000002316"/>
    </source>
</evidence>
<dbReference type="RefSeq" id="XP_011771373.1">
    <property type="nucleotide sequence ID" value="XM_011773071.1"/>
</dbReference>
<evidence type="ECO:0000256" key="1">
    <source>
        <dbReference type="SAM" id="MobiDB-lite"/>
    </source>
</evidence>